<protein>
    <submittedName>
        <fullName evidence="4">CML6 protein</fullName>
    </submittedName>
</protein>
<dbReference type="Proteomes" id="UP000601435">
    <property type="component" value="Unassembled WGS sequence"/>
</dbReference>
<dbReference type="EMBL" id="CAJNJA010016413">
    <property type="protein sequence ID" value="CAE7380208.1"/>
    <property type="molecule type" value="Genomic_DNA"/>
</dbReference>
<organism evidence="4 5">
    <name type="scientific">Symbiodinium necroappetens</name>
    <dbReference type="NCBI Taxonomy" id="1628268"/>
    <lineage>
        <taxon>Eukaryota</taxon>
        <taxon>Sar</taxon>
        <taxon>Alveolata</taxon>
        <taxon>Dinophyceae</taxon>
        <taxon>Suessiales</taxon>
        <taxon>Symbiodiniaceae</taxon>
        <taxon>Symbiodinium</taxon>
    </lineage>
</organism>
<dbReference type="InterPro" id="IPR018247">
    <property type="entry name" value="EF_Hand_1_Ca_BS"/>
</dbReference>
<evidence type="ECO:0000259" key="3">
    <source>
        <dbReference type="PROSITE" id="PS50222"/>
    </source>
</evidence>
<dbReference type="SUPFAM" id="SSF47473">
    <property type="entry name" value="EF-hand"/>
    <property type="match status" value="1"/>
</dbReference>
<evidence type="ECO:0000313" key="5">
    <source>
        <dbReference type="Proteomes" id="UP000601435"/>
    </source>
</evidence>
<dbReference type="InterPro" id="IPR050145">
    <property type="entry name" value="Centrin_CML-like"/>
</dbReference>
<reference evidence="4" key="1">
    <citation type="submission" date="2021-02" db="EMBL/GenBank/DDBJ databases">
        <authorList>
            <person name="Dougan E. K."/>
            <person name="Rhodes N."/>
            <person name="Thang M."/>
            <person name="Chan C."/>
        </authorList>
    </citation>
    <scope>NUCLEOTIDE SEQUENCE</scope>
</reference>
<dbReference type="InterPro" id="IPR011992">
    <property type="entry name" value="EF-hand-dom_pair"/>
</dbReference>
<dbReference type="PROSITE" id="PS00018">
    <property type="entry name" value="EF_HAND_1"/>
    <property type="match status" value="2"/>
</dbReference>
<dbReference type="GO" id="GO:0005509">
    <property type="term" value="F:calcium ion binding"/>
    <property type="evidence" value="ECO:0007669"/>
    <property type="project" value="InterPro"/>
</dbReference>
<evidence type="ECO:0000256" key="1">
    <source>
        <dbReference type="ARBA" id="ARBA00022737"/>
    </source>
</evidence>
<dbReference type="AlphaFoldDB" id="A0A812PWN9"/>
<dbReference type="Pfam" id="PF13202">
    <property type="entry name" value="EF-hand_5"/>
    <property type="match status" value="1"/>
</dbReference>
<dbReference type="InterPro" id="IPR002048">
    <property type="entry name" value="EF_hand_dom"/>
</dbReference>
<keyword evidence="2" id="KW-0106">Calcium</keyword>
<dbReference type="SMART" id="SM00054">
    <property type="entry name" value="EFh"/>
    <property type="match status" value="3"/>
</dbReference>
<comment type="caution">
    <text evidence="4">The sequence shown here is derived from an EMBL/GenBank/DDBJ whole genome shotgun (WGS) entry which is preliminary data.</text>
</comment>
<feature type="domain" description="EF-hand" evidence="3">
    <location>
        <begin position="16"/>
        <end position="51"/>
    </location>
</feature>
<proteinExistence type="predicted"/>
<evidence type="ECO:0000313" key="4">
    <source>
        <dbReference type="EMBL" id="CAE7380208.1"/>
    </source>
</evidence>
<keyword evidence="1" id="KW-0677">Repeat</keyword>
<dbReference type="CDD" id="cd00051">
    <property type="entry name" value="EFh"/>
    <property type="match status" value="1"/>
</dbReference>
<dbReference type="PANTHER" id="PTHR23050">
    <property type="entry name" value="CALCIUM BINDING PROTEIN"/>
    <property type="match status" value="1"/>
</dbReference>
<accession>A0A812PWN9</accession>
<gene>
    <name evidence="4" type="primary">CML6</name>
    <name evidence="4" type="ORF">SNEC2469_LOCUS10282</name>
</gene>
<dbReference type="OrthoDB" id="408117at2759"/>
<dbReference type="Pfam" id="PF13499">
    <property type="entry name" value="EF-hand_7"/>
    <property type="match status" value="1"/>
</dbReference>
<dbReference type="PROSITE" id="PS50222">
    <property type="entry name" value="EF_HAND_2"/>
    <property type="match status" value="2"/>
</dbReference>
<dbReference type="Gene3D" id="1.10.238.10">
    <property type="entry name" value="EF-hand"/>
    <property type="match status" value="2"/>
</dbReference>
<evidence type="ECO:0000256" key="2">
    <source>
        <dbReference type="ARBA" id="ARBA00022837"/>
    </source>
</evidence>
<feature type="non-terminal residue" evidence="4">
    <location>
        <position position="221"/>
    </location>
</feature>
<name>A0A812PWN9_9DINO</name>
<sequence length="221" mass="24779">MSAAELLGSTAAFAQGNENVILDIFKRWDEDHSGYIDRDELASIMYKVSPSLSQDQIDVLLGCIDSNLDGVIDYREFVGWLTNRLAQYTVGDDGWITDFDLKGLLKPLFEIWDKDGSGEITREEFNELSQILQNSLRLHPLAKGDVLVVDFEVKEFVSLDEFVSWQSGVLQRSGVPNNKLPELIHTLAESLQCIFDIEQMNQQAATGVDKTFSALSNTIQV</sequence>
<keyword evidence="5" id="KW-1185">Reference proteome</keyword>
<feature type="domain" description="EF-hand" evidence="3">
    <location>
        <begin position="108"/>
        <end position="135"/>
    </location>
</feature>